<comment type="similarity">
    <text evidence="1 5">Belongs to the D-isomer specific 2-hydroxyacid dehydrogenase family.</text>
</comment>
<dbReference type="InterPro" id="IPR036291">
    <property type="entry name" value="NAD(P)-bd_dom_sf"/>
</dbReference>
<dbReference type="GeneID" id="36557066"/>
<dbReference type="InterPro" id="IPR006139">
    <property type="entry name" value="D-isomer_2_OHA_DH_cat_dom"/>
</dbReference>
<dbReference type="InterPro" id="IPR029752">
    <property type="entry name" value="D-isomer_DH_CS1"/>
</dbReference>
<accession>A0A2I2G459</accession>
<dbReference type="PROSITE" id="PS00671">
    <property type="entry name" value="D_2_HYDROXYACID_DH_3"/>
    <property type="match status" value="1"/>
</dbReference>
<dbReference type="GO" id="GO:0008652">
    <property type="term" value="P:amino acid biosynthetic process"/>
    <property type="evidence" value="ECO:0007669"/>
    <property type="project" value="UniProtKB-KW"/>
</dbReference>
<keyword evidence="4" id="KW-0520">NAD</keyword>
<dbReference type="GO" id="GO:0051287">
    <property type="term" value="F:NAD binding"/>
    <property type="evidence" value="ECO:0007669"/>
    <property type="project" value="InterPro"/>
</dbReference>
<protein>
    <recommendedName>
        <fullName evidence="10">D-isomer-specific 2-hydroxyacid dehydrogenase family protein</fullName>
    </recommendedName>
</protein>
<dbReference type="STRING" id="1392250.A0A2I2G459"/>
<feature type="domain" description="D-isomer specific 2-hydroxyacid dehydrogenase NAD-binding" evidence="7">
    <location>
        <begin position="119"/>
        <end position="310"/>
    </location>
</feature>
<dbReference type="CDD" id="cd12169">
    <property type="entry name" value="PGDH_like_1"/>
    <property type="match status" value="1"/>
</dbReference>
<dbReference type="OrthoDB" id="298012at2759"/>
<dbReference type="InterPro" id="IPR006140">
    <property type="entry name" value="D-isomer_DH_NAD-bd"/>
</dbReference>
<evidence type="ECO:0008006" key="10">
    <source>
        <dbReference type="Google" id="ProtNLM"/>
    </source>
</evidence>
<dbReference type="RefSeq" id="XP_024702964.1">
    <property type="nucleotide sequence ID" value="XM_024849367.1"/>
</dbReference>
<keyword evidence="9" id="KW-1185">Reference proteome</keyword>
<dbReference type="InterPro" id="IPR029753">
    <property type="entry name" value="D-isomer_DH_CS"/>
</dbReference>
<name>A0A2I2G459_9EURO</name>
<evidence type="ECO:0000259" key="6">
    <source>
        <dbReference type="Pfam" id="PF00389"/>
    </source>
</evidence>
<evidence type="ECO:0000256" key="2">
    <source>
        <dbReference type="ARBA" id="ARBA00022605"/>
    </source>
</evidence>
<dbReference type="Pfam" id="PF02826">
    <property type="entry name" value="2-Hacid_dh_C"/>
    <property type="match status" value="1"/>
</dbReference>
<dbReference type="Pfam" id="PF00389">
    <property type="entry name" value="2-Hacid_dh"/>
    <property type="match status" value="1"/>
</dbReference>
<evidence type="ECO:0000256" key="4">
    <source>
        <dbReference type="ARBA" id="ARBA00023027"/>
    </source>
</evidence>
<dbReference type="SUPFAM" id="SSF51735">
    <property type="entry name" value="NAD(P)-binding Rossmann-fold domains"/>
    <property type="match status" value="1"/>
</dbReference>
<dbReference type="PROSITE" id="PS00065">
    <property type="entry name" value="D_2_HYDROXYACID_DH_1"/>
    <property type="match status" value="1"/>
</dbReference>
<dbReference type="AlphaFoldDB" id="A0A2I2G459"/>
<dbReference type="PANTHER" id="PTHR42789">
    <property type="entry name" value="D-ISOMER SPECIFIC 2-HYDROXYACID DEHYDROGENASE FAMILY PROTEIN (AFU_ORTHOLOGUE AFUA_6G10090)"/>
    <property type="match status" value="1"/>
</dbReference>
<evidence type="ECO:0000313" key="9">
    <source>
        <dbReference type="Proteomes" id="UP000234275"/>
    </source>
</evidence>
<evidence type="ECO:0000256" key="5">
    <source>
        <dbReference type="RuleBase" id="RU003719"/>
    </source>
</evidence>
<dbReference type="PANTHER" id="PTHR42789:SF1">
    <property type="entry name" value="D-ISOMER SPECIFIC 2-HYDROXYACID DEHYDROGENASE FAMILY PROTEIN (AFU_ORTHOLOGUE AFUA_6G10090)"/>
    <property type="match status" value="1"/>
</dbReference>
<evidence type="ECO:0000313" key="8">
    <source>
        <dbReference type="EMBL" id="PLB47662.1"/>
    </source>
</evidence>
<dbReference type="GO" id="GO:0016616">
    <property type="term" value="F:oxidoreductase activity, acting on the CH-OH group of donors, NAD or NADP as acceptor"/>
    <property type="evidence" value="ECO:0007669"/>
    <property type="project" value="InterPro"/>
</dbReference>
<evidence type="ECO:0000256" key="1">
    <source>
        <dbReference type="ARBA" id="ARBA00005854"/>
    </source>
</evidence>
<evidence type="ECO:0000259" key="7">
    <source>
        <dbReference type="Pfam" id="PF02826"/>
    </source>
</evidence>
<evidence type="ECO:0000256" key="3">
    <source>
        <dbReference type="ARBA" id="ARBA00023002"/>
    </source>
</evidence>
<proteinExistence type="inferred from homology"/>
<organism evidence="8 9">
    <name type="scientific">Aspergillus steynii IBT 23096</name>
    <dbReference type="NCBI Taxonomy" id="1392250"/>
    <lineage>
        <taxon>Eukaryota</taxon>
        <taxon>Fungi</taxon>
        <taxon>Dikarya</taxon>
        <taxon>Ascomycota</taxon>
        <taxon>Pezizomycotina</taxon>
        <taxon>Eurotiomycetes</taxon>
        <taxon>Eurotiomycetidae</taxon>
        <taxon>Eurotiales</taxon>
        <taxon>Aspergillaceae</taxon>
        <taxon>Aspergillus</taxon>
        <taxon>Aspergillus subgen. Circumdati</taxon>
    </lineage>
</organism>
<gene>
    <name evidence="8" type="ORF">P170DRAFT_437439</name>
</gene>
<dbReference type="SUPFAM" id="SSF52283">
    <property type="entry name" value="Formate/glycerate dehydrogenase catalytic domain-like"/>
    <property type="match status" value="1"/>
</dbReference>
<dbReference type="EMBL" id="MSFO01000005">
    <property type="protein sequence ID" value="PLB47662.1"/>
    <property type="molecule type" value="Genomic_DNA"/>
</dbReference>
<dbReference type="Proteomes" id="UP000234275">
    <property type="component" value="Unassembled WGS sequence"/>
</dbReference>
<feature type="domain" description="D-isomer specific 2-hydroxyacid dehydrogenase catalytic" evidence="6">
    <location>
        <begin position="37"/>
        <end position="336"/>
    </location>
</feature>
<keyword evidence="3 5" id="KW-0560">Oxidoreductase</keyword>
<comment type="caution">
    <text evidence="8">The sequence shown here is derived from an EMBL/GenBank/DDBJ whole genome shotgun (WGS) entry which is preliminary data.</text>
</comment>
<feature type="non-terminal residue" evidence="8">
    <location>
        <position position="340"/>
    </location>
</feature>
<dbReference type="Gene3D" id="3.40.50.720">
    <property type="entry name" value="NAD(P)-binding Rossmann-like Domain"/>
    <property type="match status" value="2"/>
</dbReference>
<sequence length="340" mass="37133">MKLAILDDYQSISRASFEPLRPRLTTISYYPDTLNPADPSQQDELIARLEPYDIIMTMRERTPFAASTLSRLPNLKLLLTTGARNLALDAEFAASRGVAVAGTLARPIGVHSTVQHTWALVLALARGVARDDAAVKRGEWQGNELGISLAGKTLGVLGLGKLGTGVVKIAKLAFGMDVIAWSTNLTQERADEVAREEGLEGGSIKVAGSKREFFETADVVSVHSVLSERSRGIVGPEELKAMKKTALLVNTSRGPLVDQDALLETLNRGGIRGVALDVFETEPLPKDSPWRTTRWGEDGRSQVLLTPHTGYLDEQIHGWYKEAAENLEKWLDGKELSVRL</sequence>
<reference evidence="8 9" key="1">
    <citation type="submission" date="2016-12" db="EMBL/GenBank/DDBJ databases">
        <title>The genomes of Aspergillus section Nigri reveals drivers in fungal speciation.</title>
        <authorList>
            <consortium name="DOE Joint Genome Institute"/>
            <person name="Vesth T.C."/>
            <person name="Nybo J."/>
            <person name="Theobald S."/>
            <person name="Brandl J."/>
            <person name="Frisvad J.C."/>
            <person name="Nielsen K.F."/>
            <person name="Lyhne E.K."/>
            <person name="Kogle M.E."/>
            <person name="Kuo A."/>
            <person name="Riley R."/>
            <person name="Clum A."/>
            <person name="Nolan M."/>
            <person name="Lipzen A."/>
            <person name="Salamov A."/>
            <person name="Henrissat B."/>
            <person name="Wiebenga A."/>
            <person name="De Vries R.P."/>
            <person name="Grigoriev I.V."/>
            <person name="Mortensen U.H."/>
            <person name="Andersen M.R."/>
            <person name="Baker S.E."/>
        </authorList>
    </citation>
    <scope>NUCLEOTIDE SEQUENCE [LARGE SCALE GENOMIC DNA]</scope>
    <source>
        <strain evidence="8 9">IBT 23096</strain>
    </source>
</reference>
<dbReference type="InterPro" id="IPR050857">
    <property type="entry name" value="D-2-hydroxyacid_DH"/>
</dbReference>
<dbReference type="VEuPathDB" id="FungiDB:P170DRAFT_437439"/>
<keyword evidence="2" id="KW-0028">Amino-acid biosynthesis</keyword>